<sequence length="161" mass="18002">MSRTTSSGEGAMARLRKRSAFISKFISFMKSKGSTGETLDSDKGRAEEASALQVKEYRDASTNTEPDQREFLLREHFITGGTYEFHGPVVITGCVISGGYFVDERCGMCSSYKKIRTVADCALKNFACLPLPRCLALIFLPFISMHFLKIFQNFMKIPEPS</sequence>
<name>A0A409W438_9AGAR</name>
<organism evidence="2 3">
    <name type="scientific">Gymnopilus dilepis</name>
    <dbReference type="NCBI Taxonomy" id="231916"/>
    <lineage>
        <taxon>Eukaryota</taxon>
        <taxon>Fungi</taxon>
        <taxon>Dikarya</taxon>
        <taxon>Basidiomycota</taxon>
        <taxon>Agaricomycotina</taxon>
        <taxon>Agaricomycetes</taxon>
        <taxon>Agaricomycetidae</taxon>
        <taxon>Agaricales</taxon>
        <taxon>Agaricineae</taxon>
        <taxon>Hymenogastraceae</taxon>
        <taxon>Gymnopilus</taxon>
    </lineage>
</organism>
<keyword evidence="1" id="KW-0472">Membrane</keyword>
<reference evidence="2 3" key="1">
    <citation type="journal article" date="2018" name="Evol. Lett.">
        <title>Horizontal gene cluster transfer increased hallucinogenic mushroom diversity.</title>
        <authorList>
            <person name="Reynolds H.T."/>
            <person name="Vijayakumar V."/>
            <person name="Gluck-Thaler E."/>
            <person name="Korotkin H.B."/>
            <person name="Matheny P.B."/>
            <person name="Slot J.C."/>
        </authorList>
    </citation>
    <scope>NUCLEOTIDE SEQUENCE [LARGE SCALE GENOMIC DNA]</scope>
    <source>
        <strain evidence="2 3">SRW20</strain>
    </source>
</reference>
<dbReference type="Proteomes" id="UP000284706">
    <property type="component" value="Unassembled WGS sequence"/>
</dbReference>
<evidence type="ECO:0000313" key="3">
    <source>
        <dbReference type="Proteomes" id="UP000284706"/>
    </source>
</evidence>
<protein>
    <submittedName>
        <fullName evidence="2">Uncharacterized protein</fullName>
    </submittedName>
</protein>
<dbReference type="InParanoid" id="A0A409W438"/>
<keyword evidence="1" id="KW-0812">Transmembrane</keyword>
<evidence type="ECO:0000256" key="1">
    <source>
        <dbReference type="SAM" id="Phobius"/>
    </source>
</evidence>
<dbReference type="AlphaFoldDB" id="A0A409W438"/>
<feature type="transmembrane region" description="Helical" evidence="1">
    <location>
        <begin position="130"/>
        <end position="148"/>
    </location>
</feature>
<proteinExistence type="predicted"/>
<keyword evidence="1" id="KW-1133">Transmembrane helix</keyword>
<keyword evidence="3" id="KW-1185">Reference proteome</keyword>
<accession>A0A409W438</accession>
<gene>
    <name evidence="2" type="ORF">CVT26_015240</name>
</gene>
<dbReference type="EMBL" id="NHYE01005413">
    <property type="protein sequence ID" value="PPQ73289.1"/>
    <property type="molecule type" value="Genomic_DNA"/>
</dbReference>
<comment type="caution">
    <text evidence="2">The sequence shown here is derived from an EMBL/GenBank/DDBJ whole genome shotgun (WGS) entry which is preliminary data.</text>
</comment>
<evidence type="ECO:0000313" key="2">
    <source>
        <dbReference type="EMBL" id="PPQ73289.1"/>
    </source>
</evidence>